<keyword evidence="6" id="KW-0694">RNA-binding</keyword>
<dbReference type="InterPro" id="IPR002885">
    <property type="entry name" value="PPR_rpt"/>
</dbReference>
<dbReference type="GO" id="GO:0005739">
    <property type="term" value="C:mitochondrion"/>
    <property type="evidence" value="ECO:0007669"/>
    <property type="project" value="UniProtKB-SubCell"/>
</dbReference>
<reference evidence="13" key="3">
    <citation type="submission" date="2025-09" db="UniProtKB">
        <authorList>
            <consortium name="Ensembl"/>
        </authorList>
    </citation>
    <scope>IDENTIFICATION</scope>
</reference>
<name>A0A669EJK8_ORENI</name>
<dbReference type="Pfam" id="PF22330">
    <property type="entry name" value="Rib_mS39_PPR"/>
    <property type="match status" value="1"/>
</dbReference>
<feature type="repeat" description="PPR" evidence="12">
    <location>
        <begin position="191"/>
        <end position="225"/>
    </location>
</feature>
<accession>A0A669EJK8</accession>
<comment type="subcellular location">
    <subcellularLocation>
        <location evidence="1">Mitochondrion</location>
    </subcellularLocation>
</comment>
<gene>
    <name evidence="13" type="primary">PTCD3</name>
    <name evidence="13" type="synonym">ptcd3</name>
</gene>
<keyword evidence="4" id="KW-0677">Repeat</keyword>
<keyword evidence="8" id="KW-0689">Ribosomal protein</keyword>
<keyword evidence="9" id="KW-0496">Mitochondrion</keyword>
<dbReference type="GO" id="GO:0032543">
    <property type="term" value="P:mitochondrial translation"/>
    <property type="evidence" value="ECO:0007669"/>
    <property type="project" value="InterPro"/>
</dbReference>
<dbReference type="GeneTree" id="ENSGT00390000016876"/>
<evidence type="ECO:0000256" key="10">
    <source>
        <dbReference type="ARBA" id="ARBA00023274"/>
    </source>
</evidence>
<evidence type="ECO:0000256" key="7">
    <source>
        <dbReference type="ARBA" id="ARBA00022946"/>
    </source>
</evidence>
<keyword evidence="10" id="KW-0687">Ribonucleoprotein</keyword>
<keyword evidence="14" id="KW-1185">Reference proteome</keyword>
<dbReference type="GO" id="GO:0006417">
    <property type="term" value="P:regulation of translation"/>
    <property type="evidence" value="ECO:0007669"/>
    <property type="project" value="UniProtKB-KW"/>
</dbReference>
<dbReference type="PANTHER" id="PTHR16276:SF1">
    <property type="entry name" value="SMALL RIBOSOMAL SUBUNIT PROTEIN MS39"/>
    <property type="match status" value="1"/>
</dbReference>
<dbReference type="Pfam" id="PF13812">
    <property type="entry name" value="PPR_3"/>
    <property type="match status" value="1"/>
</dbReference>
<dbReference type="GO" id="GO:1990904">
    <property type="term" value="C:ribonucleoprotein complex"/>
    <property type="evidence" value="ECO:0007669"/>
    <property type="project" value="UniProtKB-KW"/>
</dbReference>
<evidence type="ECO:0000256" key="4">
    <source>
        <dbReference type="ARBA" id="ARBA00022737"/>
    </source>
</evidence>
<dbReference type="GO" id="GO:0043024">
    <property type="term" value="F:ribosomal small subunit binding"/>
    <property type="evidence" value="ECO:0007669"/>
    <property type="project" value="InterPro"/>
</dbReference>
<dbReference type="InterPro" id="IPR055063">
    <property type="entry name" value="Rib_mS39_PPR"/>
</dbReference>
<keyword evidence="3" id="KW-0699">rRNA-binding</keyword>
<evidence type="ECO:0000256" key="3">
    <source>
        <dbReference type="ARBA" id="ARBA00022730"/>
    </source>
</evidence>
<dbReference type="NCBIfam" id="TIGR00756">
    <property type="entry name" value="PPR"/>
    <property type="match status" value="1"/>
</dbReference>
<dbReference type="Ensembl" id="ENSONIT00000069385.1">
    <property type="protein sequence ID" value="ENSONIP00000071604.1"/>
    <property type="gene ID" value="ENSONIG00000015886.2"/>
</dbReference>
<dbReference type="Gene3D" id="1.25.40.10">
    <property type="entry name" value="Tetratricopeptide repeat domain"/>
    <property type="match status" value="2"/>
</dbReference>
<dbReference type="GO" id="GO:0005840">
    <property type="term" value="C:ribosome"/>
    <property type="evidence" value="ECO:0007669"/>
    <property type="project" value="UniProtKB-KW"/>
</dbReference>
<evidence type="ECO:0000256" key="6">
    <source>
        <dbReference type="ARBA" id="ARBA00022884"/>
    </source>
</evidence>
<proteinExistence type="inferred from homology"/>
<comment type="similarity">
    <text evidence="2">Belongs to the mitochondrion-specific ribosomal protein mS39 family.</text>
</comment>
<evidence type="ECO:0000313" key="13">
    <source>
        <dbReference type="Ensembl" id="ENSONIP00000071604.1"/>
    </source>
</evidence>
<dbReference type="PANTHER" id="PTHR16276">
    <property type="entry name" value="PENTATRICOPEPTIDE REPEAT DOMAIN-CONTAINING PROTEIN 3"/>
    <property type="match status" value="1"/>
</dbReference>
<evidence type="ECO:0000256" key="5">
    <source>
        <dbReference type="ARBA" id="ARBA00022845"/>
    </source>
</evidence>
<reference evidence="14" key="1">
    <citation type="submission" date="2012-01" db="EMBL/GenBank/DDBJ databases">
        <title>The Genome Sequence of Oreochromis niloticus (Nile Tilapia).</title>
        <authorList>
            <consortium name="Broad Institute Genome Assembly Team"/>
            <consortium name="Broad Institute Sequencing Platform"/>
            <person name="Di Palma F."/>
            <person name="Johnson J."/>
            <person name="Lander E.S."/>
            <person name="Lindblad-Toh K."/>
        </authorList>
    </citation>
    <scope>NUCLEOTIDE SEQUENCE [LARGE SCALE GENOMIC DNA]</scope>
</reference>
<evidence type="ECO:0000256" key="9">
    <source>
        <dbReference type="ARBA" id="ARBA00023128"/>
    </source>
</evidence>
<sequence length="578" mass="66198">MQTDEFFACIAHYSVSDLTNQLYFINTSKCILLHLSVSLQKLFSLSQESGRSAAKFIINNNPKLFTKDFAEPHIPCLMPETVSLRLEEVSEEALKERITLRKVTAAVDMYDQLLQAGTTVSMETTHSLLDLICLYSDRDPVQDGEPQTDDEFGEELKKRKARVRRASDFLKFTWKENNNAERIFNLLPERDTRCYSALIRGMVKHGAYAKAFSMYTDMLNNRLTADVHIFSALISAAPDVRDKFNERWDLIAELLNQMNQQKVRPNLLTFNSVLKSLRRCGFLAKTQALHTLNEMKALGIGNAAIRVFYYLVFYRQEAMLIQRDLFLRACFLSLQCLDSKDLELGYKIQSLVDVGENWRLLGDSFHGRFFNLLCMMEHIDVVLKWYKQIIPSLYYPNPQGMRDLLQALDTDSRLDLLPSIWKDIKTLGHDNKPDLVEELLGLMAREKHSPEVQESFAACALDVKSVFDLRPSIEWSAASLSHITTLLLRANKTRQAWEMLQLFKARNRVPSEGLLNNFLSVCHSDGDPQKAVELVQLSAAFCLPTTWRLAKRALAEFDLTEEQRNDIIAPNPIYSANA</sequence>
<evidence type="ECO:0000256" key="8">
    <source>
        <dbReference type="ARBA" id="ARBA00022980"/>
    </source>
</evidence>
<dbReference type="PROSITE" id="PS51375">
    <property type="entry name" value="PPR"/>
    <property type="match status" value="1"/>
</dbReference>
<dbReference type="GO" id="GO:0019843">
    <property type="term" value="F:rRNA binding"/>
    <property type="evidence" value="ECO:0007669"/>
    <property type="project" value="UniProtKB-KW"/>
</dbReference>
<dbReference type="AlphaFoldDB" id="A0A669EJK8"/>
<dbReference type="InterPro" id="IPR011990">
    <property type="entry name" value="TPR-like_helical_dom_sf"/>
</dbReference>
<evidence type="ECO:0000256" key="1">
    <source>
        <dbReference type="ARBA" id="ARBA00004173"/>
    </source>
</evidence>
<keyword evidence="5" id="KW-0810">Translation regulation</keyword>
<dbReference type="Proteomes" id="UP000005207">
    <property type="component" value="Linkage group LG2"/>
</dbReference>
<evidence type="ECO:0000256" key="11">
    <source>
        <dbReference type="ARBA" id="ARBA00035134"/>
    </source>
</evidence>
<protein>
    <recommendedName>
        <fullName evidence="11">Small ribosomal subunit protein mS39</fullName>
    </recommendedName>
</protein>
<dbReference type="InterPro" id="IPR037387">
    <property type="entry name" value="PTCD3"/>
</dbReference>
<organism evidence="13 14">
    <name type="scientific">Oreochromis niloticus</name>
    <name type="common">Nile tilapia</name>
    <name type="synonym">Tilapia nilotica</name>
    <dbReference type="NCBI Taxonomy" id="8128"/>
    <lineage>
        <taxon>Eukaryota</taxon>
        <taxon>Metazoa</taxon>
        <taxon>Chordata</taxon>
        <taxon>Craniata</taxon>
        <taxon>Vertebrata</taxon>
        <taxon>Euteleostomi</taxon>
        <taxon>Actinopterygii</taxon>
        <taxon>Neopterygii</taxon>
        <taxon>Teleostei</taxon>
        <taxon>Neoteleostei</taxon>
        <taxon>Acanthomorphata</taxon>
        <taxon>Ovalentaria</taxon>
        <taxon>Cichlomorphae</taxon>
        <taxon>Cichliformes</taxon>
        <taxon>Cichlidae</taxon>
        <taxon>African cichlids</taxon>
        <taxon>Pseudocrenilabrinae</taxon>
        <taxon>Oreochromini</taxon>
        <taxon>Oreochromis</taxon>
    </lineage>
</organism>
<keyword evidence="7" id="KW-0809">Transit peptide</keyword>
<evidence type="ECO:0000313" key="14">
    <source>
        <dbReference type="Proteomes" id="UP000005207"/>
    </source>
</evidence>
<reference evidence="13" key="2">
    <citation type="submission" date="2025-08" db="UniProtKB">
        <authorList>
            <consortium name="Ensembl"/>
        </authorList>
    </citation>
    <scope>IDENTIFICATION</scope>
</reference>
<evidence type="ECO:0000256" key="2">
    <source>
        <dbReference type="ARBA" id="ARBA00008551"/>
    </source>
</evidence>
<evidence type="ECO:0000256" key="12">
    <source>
        <dbReference type="PROSITE-ProRule" id="PRU00708"/>
    </source>
</evidence>